<evidence type="ECO:0000256" key="4">
    <source>
        <dbReference type="SAM" id="Coils"/>
    </source>
</evidence>
<proteinExistence type="inferred from homology"/>
<evidence type="ECO:0000313" key="8">
    <source>
        <dbReference type="EMBL" id="EOY05738.1"/>
    </source>
</evidence>
<dbReference type="FunCoup" id="A0A061EM85">
    <property type="interactions" value="158"/>
</dbReference>
<dbReference type="SMART" id="SM00835">
    <property type="entry name" value="Cupin_1"/>
    <property type="match status" value="2"/>
</dbReference>
<dbReference type="SUPFAM" id="SSF51182">
    <property type="entry name" value="RmlC-like cupins"/>
    <property type="match status" value="1"/>
</dbReference>
<evidence type="ECO:0000259" key="7">
    <source>
        <dbReference type="SMART" id="SM00835"/>
    </source>
</evidence>
<accession>A0A061EM85</accession>
<dbReference type="STRING" id="3641.A0A061EM85"/>
<dbReference type="HOGENOM" id="CLU_018703_1_1_1"/>
<keyword evidence="1 6" id="KW-0732">Signal</keyword>
<dbReference type="SMR" id="A0A061EM85"/>
<gene>
    <name evidence="8" type="ORF">TCM_020665</name>
</gene>
<dbReference type="Gene3D" id="6.10.250.890">
    <property type="match status" value="1"/>
</dbReference>
<dbReference type="Proteomes" id="UP000026915">
    <property type="component" value="Chromosome 4"/>
</dbReference>
<keyword evidence="2" id="KW-0758">Storage protein</keyword>
<feature type="compositionally biased region" description="Low complexity" evidence="5">
    <location>
        <begin position="424"/>
        <end position="433"/>
    </location>
</feature>
<sequence length="566" mass="65514">MVISKSPFIVLIFSLLLSFALLCSGVSAYGRKQYERDPRQQYEQCQRRCESEATEEREQEQCEQRCEREYKEQQRQQEEELQRQYQQCQGRCQEQQQGQREQQQCQRKCWEQYKEQERGEHENYHNHKKNRSEEEEGQQRNNPYYFPKRRSFQTRFRDEEGNFKILQRFAENSPPLKGINDYRLAMFEANPNTFILPHHCDAEAIYFVTNGKGTITFVTHENKESYNVQRGTVVSVPAGSTVYVVSQDNQEKLTIAVLALPVNSPGKYELFFPAGNNKPESYYGAFSYEVLETVFNTQREKLEEILEEQRGQKRQQGQQGMFRKAKPEQIRAISQQATSPRHRGGERLAINLLSQSPVYSNQNGRFFEACPEDFSQFQNMDVAVSAFKLNQGAIFVPHYNSKATFVVFVTDGYGYAQMACPHLSRQSQGSQSGRQDRREQEEESEEETFGEFQQVKAPLSPGDVFVAPAGHAVTFFASKDQPLNAVAFGLNAQNNQRIFLAGKKNLVRQMDSEAKELSFGVPSKLVDNIFNNPDESYFMSFSQQRQRGDERRGNPLASILDFARLF</sequence>
<dbReference type="InterPro" id="IPR050253">
    <property type="entry name" value="Seed_Storage-Functional"/>
</dbReference>
<feature type="region of interest" description="Disordered" evidence="5">
    <location>
        <begin position="424"/>
        <end position="452"/>
    </location>
</feature>
<dbReference type="InParanoid" id="A0A061EM85"/>
<feature type="coiled-coil region" evidence="4">
    <location>
        <begin position="59"/>
        <end position="98"/>
    </location>
</feature>
<keyword evidence="9" id="KW-1185">Reference proteome</keyword>
<dbReference type="AlphaFoldDB" id="A0A061EM85"/>
<evidence type="ECO:0000256" key="2">
    <source>
        <dbReference type="ARBA" id="ARBA00023129"/>
    </source>
</evidence>
<feature type="chain" id="PRO_5001597575" evidence="6">
    <location>
        <begin position="29"/>
        <end position="566"/>
    </location>
</feature>
<dbReference type="Pfam" id="PF00190">
    <property type="entry name" value="Cupin_1"/>
    <property type="match status" value="2"/>
</dbReference>
<evidence type="ECO:0000256" key="5">
    <source>
        <dbReference type="SAM" id="MobiDB-lite"/>
    </source>
</evidence>
<evidence type="ECO:0000256" key="3">
    <source>
        <dbReference type="ARBA" id="ARBA00023597"/>
    </source>
</evidence>
<evidence type="ECO:0000313" key="9">
    <source>
        <dbReference type="Proteomes" id="UP000026915"/>
    </source>
</evidence>
<dbReference type="CDD" id="cd02245">
    <property type="entry name" value="cupin_7S_vicilin-like_C"/>
    <property type="match status" value="1"/>
</dbReference>
<feature type="domain" description="Cupin type-1" evidence="7">
    <location>
        <begin position="154"/>
        <end position="303"/>
    </location>
</feature>
<dbReference type="CDD" id="cd02244">
    <property type="entry name" value="cupin_7S_vicilin-like_N"/>
    <property type="match status" value="1"/>
</dbReference>
<dbReference type="PANTHER" id="PTHR31189">
    <property type="entry name" value="OS03G0336100 PROTEIN-RELATED"/>
    <property type="match status" value="1"/>
</dbReference>
<evidence type="ECO:0000256" key="6">
    <source>
        <dbReference type="SAM" id="SignalP"/>
    </source>
</evidence>
<feature type="domain" description="Cupin type-1" evidence="7">
    <location>
        <begin position="350"/>
        <end position="527"/>
    </location>
</feature>
<dbReference type="InterPro" id="IPR011051">
    <property type="entry name" value="RmlC_Cupin_sf"/>
</dbReference>
<dbReference type="Pfam" id="PF04702">
    <property type="entry name" value="Vicilin_N"/>
    <property type="match status" value="1"/>
</dbReference>
<comment type="similarity">
    <text evidence="3">Belongs to the 7S seed storage protein family.</text>
</comment>
<feature type="region of interest" description="Disordered" evidence="5">
    <location>
        <begin position="119"/>
        <end position="145"/>
    </location>
</feature>
<dbReference type="PANTHER" id="PTHR31189:SF41">
    <property type="entry name" value="VICILIN C72"/>
    <property type="match status" value="1"/>
</dbReference>
<protein>
    <submittedName>
        <fullName evidence="8">Vicilin-A, putative</fullName>
    </submittedName>
</protein>
<evidence type="ECO:0000256" key="1">
    <source>
        <dbReference type="ARBA" id="ARBA00022729"/>
    </source>
</evidence>
<dbReference type="GO" id="GO:0045735">
    <property type="term" value="F:nutrient reservoir activity"/>
    <property type="evidence" value="ECO:0007669"/>
    <property type="project" value="UniProtKB-KW"/>
</dbReference>
<dbReference type="Gramene" id="EOY05738">
    <property type="protein sequence ID" value="EOY05738"/>
    <property type="gene ID" value="TCM_020665"/>
</dbReference>
<dbReference type="InterPro" id="IPR006045">
    <property type="entry name" value="Cupin_1"/>
</dbReference>
<dbReference type="OMA" id="NQRGPDW"/>
<organism evidence="8 9">
    <name type="scientific">Theobroma cacao</name>
    <name type="common">Cacao</name>
    <name type="synonym">Cocoa</name>
    <dbReference type="NCBI Taxonomy" id="3641"/>
    <lineage>
        <taxon>Eukaryota</taxon>
        <taxon>Viridiplantae</taxon>
        <taxon>Streptophyta</taxon>
        <taxon>Embryophyta</taxon>
        <taxon>Tracheophyta</taxon>
        <taxon>Spermatophyta</taxon>
        <taxon>Magnoliopsida</taxon>
        <taxon>eudicotyledons</taxon>
        <taxon>Gunneridae</taxon>
        <taxon>Pentapetalae</taxon>
        <taxon>rosids</taxon>
        <taxon>malvids</taxon>
        <taxon>Malvales</taxon>
        <taxon>Malvaceae</taxon>
        <taxon>Byttnerioideae</taxon>
        <taxon>Theobroma</taxon>
    </lineage>
</organism>
<dbReference type="InterPro" id="IPR014710">
    <property type="entry name" value="RmlC-like_jellyroll"/>
</dbReference>
<dbReference type="InterPro" id="IPR006792">
    <property type="entry name" value="Vicilin_N"/>
</dbReference>
<feature type="signal peptide" evidence="6">
    <location>
        <begin position="1"/>
        <end position="28"/>
    </location>
</feature>
<keyword evidence="4" id="KW-0175">Coiled coil</keyword>
<feature type="region of interest" description="Disordered" evidence="5">
    <location>
        <begin position="308"/>
        <end position="345"/>
    </location>
</feature>
<name>A0A061EM85_THECC</name>
<reference evidence="8 9" key="1">
    <citation type="journal article" date="2013" name="Genome Biol.">
        <title>The genome sequence of the most widely cultivated cacao type and its use to identify candidate genes regulating pod color.</title>
        <authorList>
            <person name="Motamayor J.C."/>
            <person name="Mockaitis K."/>
            <person name="Schmutz J."/>
            <person name="Haiminen N."/>
            <person name="Iii D.L."/>
            <person name="Cornejo O."/>
            <person name="Findley S.D."/>
            <person name="Zheng P."/>
            <person name="Utro F."/>
            <person name="Royaert S."/>
            <person name="Saski C."/>
            <person name="Jenkins J."/>
            <person name="Podicheti R."/>
            <person name="Zhao M."/>
            <person name="Scheffler B.E."/>
            <person name="Stack J.C."/>
            <person name="Feltus F.A."/>
            <person name="Mustiga G.M."/>
            <person name="Amores F."/>
            <person name="Phillips W."/>
            <person name="Marelli J.P."/>
            <person name="May G.D."/>
            <person name="Shapiro H."/>
            <person name="Ma J."/>
            <person name="Bustamante C.D."/>
            <person name="Schnell R.J."/>
            <person name="Main D."/>
            <person name="Gilbert D."/>
            <person name="Parida L."/>
            <person name="Kuhn D.N."/>
        </authorList>
    </citation>
    <scope>NUCLEOTIDE SEQUENCE [LARGE SCALE GENOMIC DNA]</scope>
    <source>
        <strain evidence="9">cv. Matina 1-6</strain>
    </source>
</reference>
<keyword evidence="2" id="KW-0708">Seed storage protein</keyword>
<dbReference type="EMBL" id="CM001882">
    <property type="protein sequence ID" value="EOY05738.1"/>
    <property type="molecule type" value="Genomic_DNA"/>
</dbReference>
<dbReference type="Gene3D" id="2.60.120.10">
    <property type="entry name" value="Jelly Rolls"/>
    <property type="match status" value="2"/>
</dbReference>